<accession>A0A9P9BR55</accession>
<dbReference type="RefSeq" id="XP_046013272.1">
    <property type="nucleotide sequence ID" value="XM_046154074.1"/>
</dbReference>
<feature type="chain" id="PRO_5040393986" description="Secreted protein" evidence="1">
    <location>
        <begin position="36"/>
        <end position="73"/>
    </location>
</feature>
<evidence type="ECO:0000256" key="1">
    <source>
        <dbReference type="SAM" id="SignalP"/>
    </source>
</evidence>
<reference evidence="2" key="1">
    <citation type="journal article" date="2021" name="Nat. Commun.">
        <title>Genetic determinants of endophytism in the Arabidopsis root mycobiome.</title>
        <authorList>
            <person name="Mesny F."/>
            <person name="Miyauchi S."/>
            <person name="Thiergart T."/>
            <person name="Pickel B."/>
            <person name="Atanasova L."/>
            <person name="Karlsson M."/>
            <person name="Huettel B."/>
            <person name="Barry K.W."/>
            <person name="Haridas S."/>
            <person name="Chen C."/>
            <person name="Bauer D."/>
            <person name="Andreopoulos W."/>
            <person name="Pangilinan J."/>
            <person name="LaButti K."/>
            <person name="Riley R."/>
            <person name="Lipzen A."/>
            <person name="Clum A."/>
            <person name="Drula E."/>
            <person name="Henrissat B."/>
            <person name="Kohler A."/>
            <person name="Grigoriev I.V."/>
            <person name="Martin F.M."/>
            <person name="Hacquard S."/>
        </authorList>
    </citation>
    <scope>NUCLEOTIDE SEQUENCE</scope>
    <source>
        <strain evidence="2">MPI-CAGE-CH-0230</strain>
    </source>
</reference>
<proteinExistence type="predicted"/>
<keyword evidence="1" id="KW-0732">Signal</keyword>
<dbReference type="GeneID" id="70183620"/>
<dbReference type="EMBL" id="JAGTJQ010000005">
    <property type="protein sequence ID" value="KAH7031592.1"/>
    <property type="molecule type" value="Genomic_DNA"/>
</dbReference>
<sequence>MATDTLNRPARSVLRHASTIIQILWSALCWCRLCGQEELHSHRTGSDLWHQRHCSTTRWGCCVQQSCGTLTFP</sequence>
<evidence type="ECO:0000313" key="3">
    <source>
        <dbReference type="Proteomes" id="UP000756346"/>
    </source>
</evidence>
<dbReference type="AlphaFoldDB" id="A0A9P9BR55"/>
<dbReference type="Proteomes" id="UP000756346">
    <property type="component" value="Unassembled WGS sequence"/>
</dbReference>
<feature type="signal peptide" evidence="1">
    <location>
        <begin position="1"/>
        <end position="35"/>
    </location>
</feature>
<evidence type="ECO:0000313" key="2">
    <source>
        <dbReference type="EMBL" id="KAH7031592.1"/>
    </source>
</evidence>
<organism evidence="2 3">
    <name type="scientific">Microdochium trichocladiopsis</name>
    <dbReference type="NCBI Taxonomy" id="1682393"/>
    <lineage>
        <taxon>Eukaryota</taxon>
        <taxon>Fungi</taxon>
        <taxon>Dikarya</taxon>
        <taxon>Ascomycota</taxon>
        <taxon>Pezizomycotina</taxon>
        <taxon>Sordariomycetes</taxon>
        <taxon>Xylariomycetidae</taxon>
        <taxon>Xylariales</taxon>
        <taxon>Microdochiaceae</taxon>
        <taxon>Microdochium</taxon>
    </lineage>
</organism>
<keyword evidence="3" id="KW-1185">Reference proteome</keyword>
<name>A0A9P9BR55_9PEZI</name>
<comment type="caution">
    <text evidence="2">The sequence shown here is derived from an EMBL/GenBank/DDBJ whole genome shotgun (WGS) entry which is preliminary data.</text>
</comment>
<evidence type="ECO:0008006" key="4">
    <source>
        <dbReference type="Google" id="ProtNLM"/>
    </source>
</evidence>
<gene>
    <name evidence="2" type="ORF">B0I36DRAFT_324249</name>
</gene>
<protein>
    <recommendedName>
        <fullName evidence="4">Secreted protein</fullName>
    </recommendedName>
</protein>